<dbReference type="GO" id="GO:0000139">
    <property type="term" value="C:Golgi membrane"/>
    <property type="evidence" value="ECO:0007669"/>
    <property type="project" value="UniProtKB-SubCell"/>
</dbReference>
<dbReference type="GO" id="GO:0005886">
    <property type="term" value="C:plasma membrane"/>
    <property type="evidence" value="ECO:0007669"/>
    <property type="project" value="UniProtKB-SubCell"/>
</dbReference>
<evidence type="ECO:0000256" key="5">
    <source>
        <dbReference type="ARBA" id="ARBA00022475"/>
    </source>
</evidence>
<dbReference type="PANTHER" id="PTHR10791:SF112">
    <property type="entry name" value="SUGAR TRANSPORTER SWEET1"/>
    <property type="match status" value="1"/>
</dbReference>
<dbReference type="FunFam" id="1.20.1280.290:FF:000010">
    <property type="entry name" value="Sugar transporter SWEET"/>
    <property type="match status" value="1"/>
</dbReference>
<dbReference type="InterPro" id="IPR047664">
    <property type="entry name" value="SWEET"/>
</dbReference>
<keyword evidence="8" id="KW-0677">Repeat</keyword>
<feature type="transmembrane region" description="Helical" evidence="13">
    <location>
        <begin position="38"/>
        <end position="57"/>
    </location>
</feature>
<dbReference type="FunFam" id="1.20.1280.290:FF:000004">
    <property type="entry name" value="Sugar transporter SWEET"/>
    <property type="match status" value="1"/>
</dbReference>
<organism evidence="14 15">
    <name type="scientific">Mesorhabditis belari</name>
    <dbReference type="NCBI Taxonomy" id="2138241"/>
    <lineage>
        <taxon>Eukaryota</taxon>
        <taxon>Metazoa</taxon>
        <taxon>Ecdysozoa</taxon>
        <taxon>Nematoda</taxon>
        <taxon>Chromadorea</taxon>
        <taxon>Rhabditida</taxon>
        <taxon>Rhabditina</taxon>
        <taxon>Rhabditomorpha</taxon>
        <taxon>Rhabditoidea</taxon>
        <taxon>Rhabditidae</taxon>
        <taxon>Mesorhabditinae</taxon>
        <taxon>Mesorhabditis</taxon>
    </lineage>
</organism>
<keyword evidence="5" id="KW-1003">Cell membrane</keyword>
<feature type="transmembrane region" description="Helical" evidence="13">
    <location>
        <begin position="95"/>
        <end position="114"/>
    </location>
</feature>
<evidence type="ECO:0000256" key="9">
    <source>
        <dbReference type="ARBA" id="ARBA00022989"/>
    </source>
</evidence>
<comment type="function">
    <text evidence="13">Mediates sugar transport across membranes.</text>
</comment>
<evidence type="ECO:0000256" key="11">
    <source>
        <dbReference type="ARBA" id="ARBA00023136"/>
    </source>
</evidence>
<dbReference type="GO" id="GO:0051119">
    <property type="term" value="F:sugar transmembrane transporter activity"/>
    <property type="evidence" value="ECO:0007669"/>
    <property type="project" value="InterPro"/>
</dbReference>
<dbReference type="PANTHER" id="PTHR10791">
    <property type="entry name" value="RAG1-ACTIVATING PROTEIN 1"/>
    <property type="match status" value="1"/>
</dbReference>
<keyword evidence="7 13" id="KW-0812">Transmembrane</keyword>
<dbReference type="Gene3D" id="1.20.1280.290">
    <property type="match status" value="2"/>
</dbReference>
<evidence type="ECO:0000256" key="13">
    <source>
        <dbReference type="RuleBase" id="RU910715"/>
    </source>
</evidence>
<comment type="subcellular location">
    <subcellularLocation>
        <location evidence="1 13">Cell membrane</location>
        <topology evidence="1 13">Multi-pass membrane protein</topology>
    </subcellularLocation>
    <subcellularLocation>
        <location evidence="2">Golgi apparatus membrane</location>
        <topology evidence="2">Multi-pass membrane protein</topology>
    </subcellularLocation>
</comment>
<evidence type="ECO:0000256" key="2">
    <source>
        <dbReference type="ARBA" id="ARBA00004653"/>
    </source>
</evidence>
<feature type="transmembrane region" description="Helical" evidence="13">
    <location>
        <begin position="186"/>
        <end position="203"/>
    </location>
</feature>
<keyword evidence="10" id="KW-0333">Golgi apparatus</keyword>
<keyword evidence="4 13" id="KW-0813">Transport</keyword>
<dbReference type="Proteomes" id="UP000887575">
    <property type="component" value="Unassembled WGS sequence"/>
</dbReference>
<comment type="function">
    <text evidence="12">Mediates both low-affinity uptake and efflux of sugar across the membrane.</text>
</comment>
<feature type="transmembrane region" description="Helical" evidence="13">
    <location>
        <begin position="120"/>
        <end position="142"/>
    </location>
</feature>
<evidence type="ECO:0000256" key="7">
    <source>
        <dbReference type="ARBA" id="ARBA00022692"/>
    </source>
</evidence>
<name>A0AAF3E9X8_9BILA</name>
<feature type="transmembrane region" description="Helical" evidence="13">
    <location>
        <begin position="154"/>
        <end position="174"/>
    </location>
</feature>
<dbReference type="WBParaSite" id="MBELARI_LOCUS10713">
    <property type="protein sequence ID" value="MBELARI_LOCUS10713"/>
    <property type="gene ID" value="MBELARI_LOCUS10713"/>
</dbReference>
<evidence type="ECO:0000256" key="8">
    <source>
        <dbReference type="ARBA" id="ARBA00022737"/>
    </source>
</evidence>
<evidence type="ECO:0000256" key="1">
    <source>
        <dbReference type="ARBA" id="ARBA00004651"/>
    </source>
</evidence>
<keyword evidence="6 13" id="KW-0762">Sugar transport</keyword>
<keyword evidence="14" id="KW-1185">Reference proteome</keyword>
<dbReference type="InterPro" id="IPR004316">
    <property type="entry name" value="SWEET_rpt"/>
</dbReference>
<evidence type="ECO:0000256" key="10">
    <source>
        <dbReference type="ARBA" id="ARBA00023034"/>
    </source>
</evidence>
<accession>A0AAF3E9X8</accession>
<feature type="transmembrane region" description="Helical" evidence="13">
    <location>
        <begin position="6"/>
        <end position="26"/>
    </location>
</feature>
<evidence type="ECO:0000256" key="4">
    <source>
        <dbReference type="ARBA" id="ARBA00022448"/>
    </source>
</evidence>
<evidence type="ECO:0000256" key="3">
    <source>
        <dbReference type="ARBA" id="ARBA00007809"/>
    </source>
</evidence>
<reference evidence="15" key="1">
    <citation type="submission" date="2024-02" db="UniProtKB">
        <authorList>
            <consortium name="WormBaseParasite"/>
        </authorList>
    </citation>
    <scope>IDENTIFICATION</scope>
</reference>
<feature type="transmembrane region" description="Helical" evidence="13">
    <location>
        <begin position="63"/>
        <end position="83"/>
    </location>
</feature>
<keyword evidence="11 13" id="KW-0472">Membrane</keyword>
<dbReference type="AlphaFoldDB" id="A0AAF3E9X8"/>
<evidence type="ECO:0000313" key="15">
    <source>
        <dbReference type="WBParaSite" id="MBELARI_LOCUS10713"/>
    </source>
</evidence>
<dbReference type="Pfam" id="PF03083">
    <property type="entry name" value="MtN3_slv"/>
    <property type="match status" value="2"/>
</dbReference>
<comment type="similarity">
    <text evidence="3 13">Belongs to the SWEET sugar transporter family.</text>
</comment>
<evidence type="ECO:0000256" key="6">
    <source>
        <dbReference type="ARBA" id="ARBA00022597"/>
    </source>
</evidence>
<keyword evidence="9 13" id="KW-1133">Transmembrane helix</keyword>
<protein>
    <recommendedName>
        <fullName evidence="13">Sugar transporter SWEET</fullName>
    </recommendedName>
</protein>
<evidence type="ECO:0000256" key="12">
    <source>
        <dbReference type="ARBA" id="ARBA00055578"/>
    </source>
</evidence>
<evidence type="ECO:0000313" key="14">
    <source>
        <dbReference type="Proteomes" id="UP000887575"/>
    </source>
</evidence>
<sequence length="226" mass="25185">MLVEVLSVTALASTFGFFFCGAQICVQIRRKGGTEGIGAAPFLIAFLSCFFMLQYGILREDKVVILCNVVGLVLQGAYLLYYYSMTIHKRYLRRVFLIEALLIGAMEWMVHWSTMPDQGMTILSNSCMFLNIAAMGAPLVTLKEVIRSKSTASLPLPLCVASFAVSVQWLAYGILVNDPVIKYPNYIATLLALIQLSLFAIYGRSKTIIKKFQPIPSREKLNGYNI</sequence>
<proteinExistence type="inferred from homology"/>